<dbReference type="OrthoDB" id="796548at2"/>
<dbReference type="RefSeq" id="WP_133944091.1">
    <property type="nucleotide sequence ID" value="NZ_SOEO01000002.1"/>
</dbReference>
<dbReference type="Proteomes" id="UP000295313">
    <property type="component" value="Unassembled WGS sequence"/>
</dbReference>
<sequence length="198" mass="23229">MSIILPTIKDRVLHIAENKEVSKQEFFRKTGLKYSNFTGKSKESDLNSKSVAEILLKYPEINPIWLITGFGEMENRSEEENHKDESLKSLINAQYFKAKDLTLLLNDNIKFIYVLGRILIKNNYKFSQQEKKKILFYDKLNKEYENVGMGKTALDLETYNHLEFLVREDLFGFVNNLIIKADEVLELDITFELDKLFD</sequence>
<dbReference type="AlphaFoldDB" id="A0A4R8I569"/>
<dbReference type="EMBL" id="SOEO01000002">
    <property type="protein sequence ID" value="TDX84043.1"/>
    <property type="molecule type" value="Genomic_DNA"/>
</dbReference>
<comment type="caution">
    <text evidence="1">The sequence shown here is derived from an EMBL/GenBank/DDBJ whole genome shotgun (WGS) entry which is preliminary data.</text>
</comment>
<organism evidence="1 2">
    <name type="scientific">Epilithonimonas xixisoli</name>
    <dbReference type="NCBI Taxonomy" id="1476462"/>
    <lineage>
        <taxon>Bacteria</taxon>
        <taxon>Pseudomonadati</taxon>
        <taxon>Bacteroidota</taxon>
        <taxon>Flavobacteriia</taxon>
        <taxon>Flavobacteriales</taxon>
        <taxon>Weeksellaceae</taxon>
        <taxon>Chryseobacterium group</taxon>
        <taxon>Epilithonimonas</taxon>
    </lineage>
</organism>
<proteinExistence type="predicted"/>
<gene>
    <name evidence="1" type="ORF">B0I22_1637</name>
</gene>
<name>A0A4R8I569_9FLAO</name>
<evidence type="ECO:0000313" key="2">
    <source>
        <dbReference type="Proteomes" id="UP000295313"/>
    </source>
</evidence>
<protein>
    <submittedName>
        <fullName evidence="1">Uncharacterized protein</fullName>
    </submittedName>
</protein>
<accession>A0A4R8I569</accession>
<reference evidence="1 2" key="1">
    <citation type="submission" date="2019-03" db="EMBL/GenBank/DDBJ databases">
        <title>Genomic Encyclopedia of Type Strains, Phase III (KMG-III): the genomes of soil and plant-associated and newly described type strains.</title>
        <authorList>
            <person name="Whitman W."/>
        </authorList>
    </citation>
    <scope>NUCLEOTIDE SEQUENCE [LARGE SCALE GENOMIC DNA]</scope>
    <source>
        <strain evidence="1 2">CGMCC 1.12802</strain>
    </source>
</reference>
<keyword evidence="2" id="KW-1185">Reference proteome</keyword>
<evidence type="ECO:0000313" key="1">
    <source>
        <dbReference type="EMBL" id="TDX84043.1"/>
    </source>
</evidence>